<protein>
    <submittedName>
        <fullName evidence="1">Uncharacterized protein</fullName>
    </submittedName>
</protein>
<comment type="caution">
    <text evidence="1">The sequence shown here is derived from an EMBL/GenBank/DDBJ whole genome shotgun (WGS) entry which is preliminary data.</text>
</comment>
<organism evidence="1 2">
    <name type="scientific">Actinocorallia libanotica</name>
    <dbReference type="NCBI Taxonomy" id="46162"/>
    <lineage>
        <taxon>Bacteria</taxon>
        <taxon>Bacillati</taxon>
        <taxon>Actinomycetota</taxon>
        <taxon>Actinomycetes</taxon>
        <taxon>Streptosporangiales</taxon>
        <taxon>Thermomonosporaceae</taxon>
        <taxon>Actinocorallia</taxon>
    </lineage>
</organism>
<keyword evidence="2" id="KW-1185">Reference proteome</keyword>
<reference evidence="2" key="1">
    <citation type="journal article" date="2019" name="Int. J. Syst. Evol. Microbiol.">
        <title>The Global Catalogue of Microorganisms (GCM) 10K type strain sequencing project: providing services to taxonomists for standard genome sequencing and annotation.</title>
        <authorList>
            <consortium name="The Broad Institute Genomics Platform"/>
            <consortium name="The Broad Institute Genome Sequencing Center for Infectious Disease"/>
            <person name="Wu L."/>
            <person name="Ma J."/>
        </authorList>
    </citation>
    <scope>NUCLEOTIDE SEQUENCE [LARGE SCALE GENOMIC DNA]</scope>
    <source>
        <strain evidence="2">JCM 10696</strain>
    </source>
</reference>
<sequence>MDGLFRRAVGSVEAVVKDKEALHGELSWRAALLGNAAMGLRRYAEDLREGKVRESSPRAARAAPRR</sequence>
<proteinExistence type="predicted"/>
<dbReference type="EMBL" id="BAAAHH010000004">
    <property type="protein sequence ID" value="GAA0942787.1"/>
    <property type="molecule type" value="Genomic_DNA"/>
</dbReference>
<name>A0ABP4AXM3_9ACTN</name>
<accession>A0ABP4AXM3</accession>
<gene>
    <name evidence="1" type="ORF">GCM10009550_14220</name>
</gene>
<dbReference type="Proteomes" id="UP001500665">
    <property type="component" value="Unassembled WGS sequence"/>
</dbReference>
<evidence type="ECO:0000313" key="2">
    <source>
        <dbReference type="Proteomes" id="UP001500665"/>
    </source>
</evidence>
<evidence type="ECO:0000313" key="1">
    <source>
        <dbReference type="EMBL" id="GAA0942787.1"/>
    </source>
</evidence>